<dbReference type="InterPro" id="IPR003660">
    <property type="entry name" value="HAMP_dom"/>
</dbReference>
<dbReference type="AlphaFoldDB" id="A0A494Z220"/>
<feature type="domain" description="HAMP" evidence="9">
    <location>
        <begin position="338"/>
        <end position="392"/>
    </location>
</feature>
<comment type="caution">
    <text evidence="10">The sequence shown here is derived from an EMBL/GenBank/DDBJ whole genome shotgun (WGS) entry which is preliminary data.</text>
</comment>
<protein>
    <submittedName>
        <fullName evidence="10">Methyl-accepting chemotaxis protein</fullName>
    </submittedName>
</protein>
<dbReference type="Gene3D" id="1.10.287.950">
    <property type="entry name" value="Methyl-accepting chemotaxis protein"/>
    <property type="match status" value="1"/>
</dbReference>
<evidence type="ECO:0000256" key="7">
    <source>
        <dbReference type="SAM" id="Phobius"/>
    </source>
</evidence>
<dbReference type="PROSITE" id="PS50111">
    <property type="entry name" value="CHEMOTAXIS_TRANSDUC_2"/>
    <property type="match status" value="1"/>
</dbReference>
<dbReference type="OrthoDB" id="9762005at2"/>
<dbReference type="PANTHER" id="PTHR32089">
    <property type="entry name" value="METHYL-ACCEPTING CHEMOTAXIS PROTEIN MCPB"/>
    <property type="match status" value="1"/>
</dbReference>
<evidence type="ECO:0000256" key="4">
    <source>
        <dbReference type="ARBA" id="ARBA00023224"/>
    </source>
</evidence>
<dbReference type="Pfam" id="PF00015">
    <property type="entry name" value="MCPsignal"/>
    <property type="match status" value="1"/>
</dbReference>
<proteinExistence type="inferred from homology"/>
<keyword evidence="11" id="KW-1185">Reference proteome</keyword>
<dbReference type="PROSITE" id="PS50885">
    <property type="entry name" value="HAMP"/>
    <property type="match status" value="1"/>
</dbReference>
<comment type="similarity">
    <text evidence="5">Belongs to the methyl-accepting chemotaxis (MCP) protein family.</text>
</comment>
<dbReference type="CDD" id="cd12913">
    <property type="entry name" value="PDC1_MCP_like"/>
    <property type="match status" value="1"/>
</dbReference>
<evidence type="ECO:0000256" key="3">
    <source>
        <dbReference type="ARBA" id="ARBA00023136"/>
    </source>
</evidence>
<evidence type="ECO:0000256" key="6">
    <source>
        <dbReference type="PROSITE-ProRule" id="PRU00284"/>
    </source>
</evidence>
<dbReference type="Pfam" id="PF22673">
    <property type="entry name" value="MCP-like_PDC_1"/>
    <property type="match status" value="1"/>
</dbReference>
<comment type="subcellular location">
    <subcellularLocation>
        <location evidence="1">Cell membrane</location>
    </subcellularLocation>
</comment>
<organism evidence="10 11">
    <name type="scientific">Ureibacillus endophyticus</name>
    <dbReference type="NCBI Taxonomy" id="1978490"/>
    <lineage>
        <taxon>Bacteria</taxon>
        <taxon>Bacillati</taxon>
        <taxon>Bacillota</taxon>
        <taxon>Bacilli</taxon>
        <taxon>Bacillales</taxon>
        <taxon>Caryophanaceae</taxon>
        <taxon>Ureibacillus</taxon>
    </lineage>
</organism>
<keyword evidence="4 6" id="KW-0807">Transducer</keyword>
<evidence type="ECO:0000256" key="2">
    <source>
        <dbReference type="ARBA" id="ARBA00022475"/>
    </source>
</evidence>
<feature type="transmembrane region" description="Helical" evidence="7">
    <location>
        <begin position="12"/>
        <end position="35"/>
    </location>
</feature>
<evidence type="ECO:0000259" key="9">
    <source>
        <dbReference type="PROSITE" id="PS50885"/>
    </source>
</evidence>
<dbReference type="SMART" id="SM00283">
    <property type="entry name" value="MA"/>
    <property type="match status" value="1"/>
</dbReference>
<sequence length="697" mass="77473">MKKQKNLVLKLSLLTISIFVLLFAIYSTVSTVIIYRNSLKQSEENIQAVSNTTSKEIQQVFEKTISVLKTESDVISSLYAQNQLNPTQIIDLQQKVLSSNENFLGVSIILDAANLKDIDLTDDSILKNSNLFAQYTYREENNITNMPIEGVAEEDWFKTPKEKQLPYITEPYDYELKDGTVSMVTATIPIIVNNQFFGVALADFTLDFFDELIAKNVPETALQRVITPAGTIISDSSNLNVKNQPISDLISEWDTQSQKIQSGETVTFYSKDTALNNKDAFSLFTPIQIDQNEAKWIIQTVIPKSTILETFNSIVNITIWAAILMSIILAVLTYLFIARNLKPLQKVKLALEEAAAGKLTVEVDKSRLNNDEIGSVGFAFNHMREQMHTVVGNVSKASDLILEKSVQMNRSMEEMSQSSEEIAKAIEEIAKGSQVQSAEIDQSNCQLSLLGDKIDELSVISNEMLESIQESSNQARLGMKEVENLRQQTSDVSTVNEDLDVQMNTLGERIQNINKVMESIQAITAQTNLLALNASIEAARAGEHGRGFAVVAEEVRKLAEQSQSETEHVQHIVASILQQAEQTSRIVQKSSSLLNSQRGSVTSTEVAFKEQLNHASHIEQRIMQFTDRLKAMLEEKESTVLGMQQVVAISEQSAASAEEVTASAAGQHNELEKIVDMMNGLEELANDLKTATKKFVL</sequence>
<dbReference type="Proteomes" id="UP000272238">
    <property type="component" value="Unassembled WGS sequence"/>
</dbReference>
<dbReference type="PANTHER" id="PTHR32089:SF112">
    <property type="entry name" value="LYSOZYME-LIKE PROTEIN-RELATED"/>
    <property type="match status" value="1"/>
</dbReference>
<evidence type="ECO:0000256" key="5">
    <source>
        <dbReference type="ARBA" id="ARBA00029447"/>
    </source>
</evidence>
<evidence type="ECO:0000313" key="11">
    <source>
        <dbReference type="Proteomes" id="UP000272238"/>
    </source>
</evidence>
<dbReference type="Pfam" id="PF00672">
    <property type="entry name" value="HAMP"/>
    <property type="match status" value="1"/>
</dbReference>
<feature type="transmembrane region" description="Helical" evidence="7">
    <location>
        <begin position="317"/>
        <end position="338"/>
    </location>
</feature>
<dbReference type="GO" id="GO:0007165">
    <property type="term" value="P:signal transduction"/>
    <property type="evidence" value="ECO:0007669"/>
    <property type="project" value="UniProtKB-KW"/>
</dbReference>
<dbReference type="EMBL" id="RBZN01000020">
    <property type="protein sequence ID" value="RKQ16531.1"/>
    <property type="molecule type" value="Genomic_DNA"/>
</dbReference>
<dbReference type="Gene3D" id="6.10.340.10">
    <property type="match status" value="1"/>
</dbReference>
<name>A0A494Z220_9BACL</name>
<keyword evidence="7" id="KW-0812">Transmembrane</keyword>
<evidence type="ECO:0000313" key="10">
    <source>
        <dbReference type="EMBL" id="RKQ16531.1"/>
    </source>
</evidence>
<dbReference type="InterPro" id="IPR004089">
    <property type="entry name" value="MCPsignal_dom"/>
</dbReference>
<dbReference type="GO" id="GO:0005886">
    <property type="term" value="C:plasma membrane"/>
    <property type="evidence" value="ECO:0007669"/>
    <property type="project" value="UniProtKB-SubCell"/>
</dbReference>
<dbReference type="Gene3D" id="3.30.450.20">
    <property type="entry name" value="PAS domain"/>
    <property type="match status" value="2"/>
</dbReference>
<accession>A0A494Z220</accession>
<dbReference type="CDD" id="cd06225">
    <property type="entry name" value="HAMP"/>
    <property type="match status" value="1"/>
</dbReference>
<keyword evidence="3 7" id="KW-0472">Membrane</keyword>
<keyword evidence="7" id="KW-1133">Transmembrane helix</keyword>
<evidence type="ECO:0000256" key="1">
    <source>
        <dbReference type="ARBA" id="ARBA00004236"/>
    </source>
</evidence>
<dbReference type="RefSeq" id="WP_121214560.1">
    <property type="nucleotide sequence ID" value="NZ_RBZN01000020.1"/>
</dbReference>
<evidence type="ECO:0000259" key="8">
    <source>
        <dbReference type="PROSITE" id="PS50111"/>
    </source>
</evidence>
<reference evidence="10 11" key="1">
    <citation type="journal article" date="2016" name="Antonie Van Leeuwenhoek">
        <title>Lysinibacillus endophyticus sp. nov., an indole-3-acetic acid producing endophytic bacterium isolated from corn root (Zea mays cv. Xinken-5).</title>
        <authorList>
            <person name="Yu J."/>
            <person name="Guan X."/>
            <person name="Liu C."/>
            <person name="Xiang W."/>
            <person name="Yu Z."/>
            <person name="Liu X."/>
            <person name="Wang G."/>
        </authorList>
    </citation>
    <scope>NUCLEOTIDE SEQUENCE [LARGE SCALE GENOMIC DNA]</scope>
    <source>
        <strain evidence="10 11">DSM 100506</strain>
    </source>
</reference>
<keyword evidence="2" id="KW-1003">Cell membrane</keyword>
<feature type="domain" description="Methyl-accepting transducer" evidence="8">
    <location>
        <begin position="411"/>
        <end position="668"/>
    </location>
</feature>
<dbReference type="SMART" id="SM00304">
    <property type="entry name" value="HAMP"/>
    <property type="match status" value="1"/>
</dbReference>
<gene>
    <name evidence="10" type="ORF">D8M03_09635</name>
</gene>
<dbReference type="SUPFAM" id="SSF58104">
    <property type="entry name" value="Methyl-accepting chemotaxis protein (MCP) signaling domain"/>
    <property type="match status" value="1"/>
</dbReference>